<name>A0A8B9GBF0_9PSIT</name>
<dbReference type="Proteomes" id="UP000694522">
    <property type="component" value="Unplaced"/>
</dbReference>
<proteinExistence type="predicted"/>
<reference evidence="1" key="1">
    <citation type="submission" date="2025-08" db="UniProtKB">
        <authorList>
            <consortium name="Ensembl"/>
        </authorList>
    </citation>
    <scope>IDENTIFICATION</scope>
</reference>
<sequence length="115" mass="13196">MRGNETSHDSQMGRFISFSTWQALVVTELTPEHHSTEKKMLSRWYCLHRNSRGQSSRHASFCPQLCSKAASWINTTSQPLLRPLQLSIPKKPTRESTIWVLIHPLRAAHLLCCRG</sequence>
<reference evidence="1" key="2">
    <citation type="submission" date="2025-09" db="UniProtKB">
        <authorList>
            <consortium name="Ensembl"/>
        </authorList>
    </citation>
    <scope>IDENTIFICATION</scope>
</reference>
<dbReference type="AlphaFoldDB" id="A0A8B9GBF0"/>
<organism evidence="1 2">
    <name type="scientific">Amazona collaria</name>
    <name type="common">yellow-billed parrot</name>
    <dbReference type="NCBI Taxonomy" id="241587"/>
    <lineage>
        <taxon>Eukaryota</taxon>
        <taxon>Metazoa</taxon>
        <taxon>Chordata</taxon>
        <taxon>Craniata</taxon>
        <taxon>Vertebrata</taxon>
        <taxon>Euteleostomi</taxon>
        <taxon>Archelosauria</taxon>
        <taxon>Archosauria</taxon>
        <taxon>Dinosauria</taxon>
        <taxon>Saurischia</taxon>
        <taxon>Theropoda</taxon>
        <taxon>Coelurosauria</taxon>
        <taxon>Aves</taxon>
        <taxon>Neognathae</taxon>
        <taxon>Neoaves</taxon>
        <taxon>Telluraves</taxon>
        <taxon>Australaves</taxon>
        <taxon>Psittaciformes</taxon>
        <taxon>Psittacidae</taxon>
        <taxon>Amazona</taxon>
    </lineage>
</organism>
<keyword evidence="2" id="KW-1185">Reference proteome</keyword>
<evidence type="ECO:0000313" key="2">
    <source>
        <dbReference type="Proteomes" id="UP000694522"/>
    </source>
</evidence>
<dbReference type="Ensembl" id="ENSACOT00000023448.1">
    <property type="protein sequence ID" value="ENSACOP00000022658.1"/>
    <property type="gene ID" value="ENSACOG00000015423.1"/>
</dbReference>
<evidence type="ECO:0000313" key="1">
    <source>
        <dbReference type="Ensembl" id="ENSACOP00000022658.1"/>
    </source>
</evidence>
<protein>
    <submittedName>
        <fullName evidence="1">Uncharacterized protein</fullName>
    </submittedName>
</protein>
<accession>A0A8B9GBF0</accession>